<keyword evidence="1" id="KW-0479">Metal-binding</keyword>
<dbReference type="Pfam" id="PF00628">
    <property type="entry name" value="PHD"/>
    <property type="match status" value="1"/>
</dbReference>
<reference evidence="5" key="2">
    <citation type="submission" date="2022-10" db="EMBL/GenBank/DDBJ databases">
        <authorList>
            <consortium name="ENA_rothamsted_submissions"/>
            <consortium name="culmorum"/>
            <person name="King R."/>
        </authorList>
    </citation>
    <scope>NUCLEOTIDE SEQUENCE</scope>
</reference>
<proteinExistence type="predicted"/>
<dbReference type="SUPFAM" id="SSF57903">
    <property type="entry name" value="FYVE/PHD zinc finger"/>
    <property type="match status" value="1"/>
</dbReference>
<dbReference type="InterPro" id="IPR013083">
    <property type="entry name" value="Znf_RING/FYVE/PHD"/>
</dbReference>
<evidence type="ECO:0000313" key="5">
    <source>
        <dbReference type="EMBL" id="CAG9795735.1"/>
    </source>
</evidence>
<dbReference type="CDD" id="cd15489">
    <property type="entry name" value="PHD_SF"/>
    <property type="match status" value="1"/>
</dbReference>
<evidence type="ECO:0000256" key="3">
    <source>
        <dbReference type="ARBA" id="ARBA00022833"/>
    </source>
</evidence>
<evidence type="ECO:0000256" key="1">
    <source>
        <dbReference type="ARBA" id="ARBA00022723"/>
    </source>
</evidence>
<dbReference type="InterPro" id="IPR011011">
    <property type="entry name" value="Znf_FYVE_PHD"/>
</dbReference>
<keyword evidence="3" id="KW-0862">Zinc</keyword>
<dbReference type="Proteomes" id="UP001153714">
    <property type="component" value="Chromosome 8"/>
</dbReference>
<dbReference type="GO" id="GO:0008270">
    <property type="term" value="F:zinc ion binding"/>
    <property type="evidence" value="ECO:0007669"/>
    <property type="project" value="UniProtKB-KW"/>
</dbReference>
<dbReference type="InterPro" id="IPR057251">
    <property type="entry name" value="FP_C"/>
</dbReference>
<sequence length="338" mass="37787">MAKCTACGKFLSPSGATSCTTCTGIFHKACVAIPDTVTVAKGWVCPECTNKRVRKGDNSNTPVKNICEAADGAKVPLATHAAPIPSDAESEIGMMRLEIKACMTELREYMKEFRLSMQNMDERMGAFDHRLSEVERRQAQAPPAADELVELRRTVESLKVELNGRDQDALLSDLDIGHIPEEKGVSPVHTVTVLATKLGVSLEARDVVFAERVGAVEARAAGGGGAAARPRRLVVRLARRDLRDELLRAARVRRNVTTTDIGLEGVPRRIYINERLTGYNRRLFHRVREECRKRQWRYTWTKRGRIFARQDDGKRVHSFRTDTDVDCVFGIDAVLRDE</sequence>
<keyword evidence="6" id="KW-1185">Reference proteome</keyword>
<protein>
    <recommendedName>
        <fullName evidence="4">Zinc finger PHD-type domain-containing protein</fullName>
    </recommendedName>
</protein>
<reference evidence="5" key="1">
    <citation type="submission" date="2021-12" db="EMBL/GenBank/DDBJ databases">
        <authorList>
            <person name="King R."/>
        </authorList>
    </citation>
    <scope>NUCLEOTIDE SEQUENCE</scope>
</reference>
<keyword evidence="2" id="KW-0863">Zinc-finger</keyword>
<name>A0A9N9WKX2_9NEOP</name>
<feature type="domain" description="Zinc finger PHD-type" evidence="4">
    <location>
        <begin position="3"/>
        <end position="49"/>
    </location>
</feature>
<gene>
    <name evidence="5" type="ORF">DIATSA_LOCUS12975</name>
</gene>
<evidence type="ECO:0000256" key="2">
    <source>
        <dbReference type="ARBA" id="ARBA00022771"/>
    </source>
</evidence>
<dbReference type="OrthoDB" id="7490514at2759"/>
<dbReference type="AlphaFoldDB" id="A0A9N9WKX2"/>
<evidence type="ECO:0000313" key="6">
    <source>
        <dbReference type="Proteomes" id="UP001153714"/>
    </source>
</evidence>
<dbReference type="SMART" id="SM00249">
    <property type="entry name" value="PHD"/>
    <property type="match status" value="1"/>
</dbReference>
<organism evidence="5 6">
    <name type="scientific">Diatraea saccharalis</name>
    <name type="common">sugarcane borer</name>
    <dbReference type="NCBI Taxonomy" id="40085"/>
    <lineage>
        <taxon>Eukaryota</taxon>
        <taxon>Metazoa</taxon>
        <taxon>Ecdysozoa</taxon>
        <taxon>Arthropoda</taxon>
        <taxon>Hexapoda</taxon>
        <taxon>Insecta</taxon>
        <taxon>Pterygota</taxon>
        <taxon>Neoptera</taxon>
        <taxon>Endopterygota</taxon>
        <taxon>Lepidoptera</taxon>
        <taxon>Glossata</taxon>
        <taxon>Ditrysia</taxon>
        <taxon>Pyraloidea</taxon>
        <taxon>Crambidae</taxon>
        <taxon>Crambinae</taxon>
        <taxon>Diatraea</taxon>
    </lineage>
</organism>
<dbReference type="Gene3D" id="3.30.40.10">
    <property type="entry name" value="Zinc/RING finger domain, C3HC4 (zinc finger)"/>
    <property type="match status" value="1"/>
</dbReference>
<dbReference type="Pfam" id="PF25298">
    <property type="entry name" value="Baculo_FP_2nd"/>
    <property type="match status" value="1"/>
</dbReference>
<accession>A0A9N9WKX2</accession>
<evidence type="ECO:0000259" key="4">
    <source>
        <dbReference type="SMART" id="SM00249"/>
    </source>
</evidence>
<dbReference type="InterPro" id="IPR019787">
    <property type="entry name" value="Znf_PHD-finger"/>
</dbReference>
<dbReference type="InterPro" id="IPR001965">
    <property type="entry name" value="Znf_PHD"/>
</dbReference>
<dbReference type="EMBL" id="OU893339">
    <property type="protein sequence ID" value="CAG9795735.1"/>
    <property type="molecule type" value="Genomic_DNA"/>
</dbReference>